<evidence type="ECO:0000313" key="2">
    <source>
        <dbReference type="EMBL" id="KAF8668007.1"/>
    </source>
</evidence>
<dbReference type="EMBL" id="CP059658">
    <property type="protein sequence ID" value="QRW15604.1"/>
    <property type="molecule type" value="Genomic_DNA"/>
</dbReference>
<accession>A0A8H7LZZ9</accession>
<dbReference type="EMBL" id="JACYCF010000033">
    <property type="protein sequence ID" value="KAF8748809.1"/>
    <property type="molecule type" value="Genomic_DNA"/>
</dbReference>
<dbReference type="Proteomes" id="UP000650582">
    <property type="component" value="Unassembled WGS sequence"/>
</dbReference>
<reference evidence="4" key="1">
    <citation type="submission" date="2020-05" db="EMBL/GenBank/DDBJ databases">
        <title>Evolutionary and genomic comparisons of hybrid uninucleate and nonhybrid Rhizoctonia fungi.</title>
        <authorList>
            <person name="Li C."/>
            <person name="Chen X."/>
        </authorList>
    </citation>
    <scope>NUCLEOTIDE SEQUENCE</scope>
    <source>
        <strain evidence="4">AG-1 IA</strain>
    </source>
</reference>
<keyword evidence="4" id="KW-0472">Membrane</keyword>
<organism evidence="3 5">
    <name type="scientific">Rhizoctonia solani</name>
    <dbReference type="NCBI Taxonomy" id="456999"/>
    <lineage>
        <taxon>Eukaryota</taxon>
        <taxon>Fungi</taxon>
        <taxon>Dikarya</taxon>
        <taxon>Basidiomycota</taxon>
        <taxon>Agaricomycotina</taxon>
        <taxon>Agaricomycetes</taxon>
        <taxon>Cantharellales</taxon>
        <taxon>Ceratobasidiaceae</taxon>
        <taxon>Rhizoctonia</taxon>
    </lineage>
</organism>
<keyword evidence="4" id="KW-0812">Transmembrane</keyword>
<reference evidence="3" key="2">
    <citation type="submission" date="2020-09" db="EMBL/GenBank/DDBJ databases">
        <title>Comparative genome analyses of four rice-infecting Rhizoctonia solani isolates reveal extensive enrichment of homogalacturonan modification genes.</title>
        <authorList>
            <person name="Lee D.-Y."/>
            <person name="Jeon J."/>
            <person name="Kim K.-T."/>
            <person name="Cheong K."/>
            <person name="Song H."/>
            <person name="Choi G."/>
            <person name="Ko J."/>
            <person name="Opiyo S.O."/>
            <person name="Zuo S."/>
            <person name="Madhav S."/>
            <person name="Lee Y.-H."/>
            <person name="Wang G.-L."/>
        </authorList>
    </citation>
    <scope>NUCLEOTIDE SEQUENCE</scope>
    <source>
        <strain evidence="3">AG1-IA B2</strain>
        <strain evidence="2">AG1-IA YN-7</strain>
    </source>
</reference>
<name>A0A8H7LZZ9_9AGAM</name>
<protein>
    <submittedName>
        <fullName evidence="4">Transmembrane protein</fullName>
    </submittedName>
</protein>
<proteinExistence type="predicted"/>
<evidence type="ECO:0000313" key="5">
    <source>
        <dbReference type="Proteomes" id="UP000614334"/>
    </source>
</evidence>
<gene>
    <name evidence="1" type="ORF">RDB_LOCUS56538</name>
    <name evidence="4" type="ORF">RhiXN_03605</name>
    <name evidence="3" type="ORF">RHS01_10537</name>
    <name evidence="2" type="ORF">RHS04_09195</name>
</gene>
<evidence type="ECO:0000313" key="1">
    <source>
        <dbReference type="EMBL" id="CAE6422743.1"/>
    </source>
</evidence>
<dbReference type="EMBL" id="CAJMWR010001321">
    <property type="protein sequence ID" value="CAE6422743.1"/>
    <property type="molecule type" value="Genomic_DNA"/>
</dbReference>
<evidence type="ECO:0000313" key="4">
    <source>
        <dbReference type="EMBL" id="QRW15604.1"/>
    </source>
</evidence>
<dbReference type="Proteomes" id="UP000650533">
    <property type="component" value="Chromosome 1"/>
</dbReference>
<dbReference type="Proteomes" id="UP000614334">
    <property type="component" value="Unassembled WGS sequence"/>
</dbReference>
<reference evidence="1" key="3">
    <citation type="submission" date="2021-01" db="EMBL/GenBank/DDBJ databases">
        <authorList>
            <person name="Kaushik A."/>
        </authorList>
    </citation>
    <scope>NUCLEOTIDE SEQUENCE</scope>
    <source>
        <strain evidence="1">AG1-1A</strain>
    </source>
</reference>
<sequence length="189" mass="19256">MPSFTQLTGLAVVVLSLGYFANALPMTGFLGSAPLSCNGSDAYSLAISKILIDFEACIRAIIACGTLVDLKAQVALLINILTGCSDDLLKIGAGVVVAAEAKAQIVACIAGLITLIVRACLAVSLKFGLNVCIEIFAGVDVVIKTLLVNLDICIAGIVGLIAKSILSVTVGLLAQVQLKLCLGVLGLGL</sequence>
<dbReference type="Proteomes" id="UP000663840">
    <property type="component" value="Unassembled WGS sequence"/>
</dbReference>
<dbReference type="EMBL" id="JACYCC010000350">
    <property type="protein sequence ID" value="KAF8668007.1"/>
    <property type="molecule type" value="Genomic_DNA"/>
</dbReference>
<dbReference type="AlphaFoldDB" id="A0A8H7LZZ9"/>
<evidence type="ECO:0000313" key="3">
    <source>
        <dbReference type="EMBL" id="KAF8748809.1"/>
    </source>
</evidence>